<dbReference type="SMART" id="SM00360">
    <property type="entry name" value="RRM"/>
    <property type="match status" value="1"/>
</dbReference>
<feature type="compositionally biased region" description="Low complexity" evidence="2">
    <location>
        <begin position="282"/>
        <end position="295"/>
    </location>
</feature>
<feature type="compositionally biased region" description="Gly residues" evidence="2">
    <location>
        <begin position="74"/>
        <end position="93"/>
    </location>
</feature>
<evidence type="ECO:0000259" key="3">
    <source>
        <dbReference type="PROSITE" id="PS50102"/>
    </source>
</evidence>
<evidence type="ECO:0000256" key="1">
    <source>
        <dbReference type="PROSITE-ProRule" id="PRU00176"/>
    </source>
</evidence>
<dbReference type="Gene3D" id="3.30.70.330">
    <property type="match status" value="1"/>
</dbReference>
<feature type="region of interest" description="Disordered" evidence="2">
    <location>
        <begin position="1"/>
        <end position="30"/>
    </location>
</feature>
<feature type="compositionally biased region" description="Gly residues" evidence="2">
    <location>
        <begin position="20"/>
        <end position="30"/>
    </location>
</feature>
<dbReference type="Gene3D" id="4.10.1060.10">
    <property type="entry name" value="Zinc finger, RanBP2-type"/>
    <property type="match status" value="1"/>
</dbReference>
<dbReference type="PANTHER" id="PTHR33597:SF21">
    <property type="entry name" value="METHYLTRANSFERASE TYPE 11 DOMAIN-CONTAINING PROTEIN"/>
    <property type="match status" value="1"/>
</dbReference>
<comment type="caution">
    <text evidence="4">The sequence shown here is derived from an EMBL/GenBank/DDBJ whole genome shotgun (WGS) entry which is preliminary data.</text>
</comment>
<feature type="compositionally biased region" description="Gly residues" evidence="2">
    <location>
        <begin position="296"/>
        <end position="326"/>
    </location>
</feature>
<dbReference type="Gramene" id="FCD_00001956-RA">
    <property type="protein sequence ID" value="FCD_00001956-RA:cds"/>
    <property type="gene ID" value="FCD_00001956"/>
</dbReference>
<evidence type="ECO:0000256" key="2">
    <source>
        <dbReference type="SAM" id="MobiDB-lite"/>
    </source>
</evidence>
<dbReference type="CDD" id="cd12280">
    <property type="entry name" value="RRM_FET"/>
    <property type="match status" value="1"/>
</dbReference>
<proteinExistence type="predicted"/>
<feature type="region of interest" description="Disordered" evidence="2">
    <location>
        <begin position="459"/>
        <end position="504"/>
    </location>
</feature>
<dbReference type="InterPro" id="IPR000504">
    <property type="entry name" value="RRM_dom"/>
</dbReference>
<dbReference type="EMBL" id="BTGU01000001">
    <property type="protein sequence ID" value="GMN23581.1"/>
    <property type="molecule type" value="Genomic_DNA"/>
</dbReference>
<dbReference type="InterPro" id="IPR057192">
    <property type="entry name" value="DUF7870"/>
</dbReference>
<feature type="region of interest" description="Disordered" evidence="2">
    <location>
        <begin position="277"/>
        <end position="326"/>
    </location>
</feature>
<gene>
    <name evidence="4" type="ORF">TIFTF001_000179</name>
</gene>
<dbReference type="Proteomes" id="UP001187192">
    <property type="component" value="Unassembled WGS sequence"/>
</dbReference>
<sequence length="1109" mass="118059">MAGMYGQDAGDGAPPPYGASSGGGGYAGSGGGYGGKGGDGSYGGGGGRGGGGYGGRGGGGGGGGYGGGGRGGGGGYQGDRGGRGGGGRGGRGGSGRDGDWVCPNPRQVLSHCVYNFLFFTKLFPVVHFSGSFPYLRIWACGNLNFARRVECNKCGAPAPAGAGDRGGGGGGYNRGGSGGGGYGGNRGGRGGNYDGGRSGNYEGGKGSNYDGGRGSNYDGRSGGSRGGSYGGNQGRDDGGYSQVPPPAAVPSYGGAGGNFPPSYSSYGGNANYGTEAVPPPTSYTGGPTSYPPSYGGPAGGYGGDNVGDARTGGRGGGGGGGSSGGGGYNSGYGSGNRGGYGSAPAEPAAKVKQCDDNCGDSCDNSRIYISNLPPDVTIEELRELFGGIGQVGRIKQKRGYKDQWPWNIKIYTDEMGNNKGDACLAYEDPSAAHSAGGFYNNYDLRGYKISVAMAEKSAPKAPPAYDHGSGGRGGYGGGDRRRDSYRDGGSGPDRHQHGGNRSRPVLELEIKRGNWITSKLLAAKDTMLSCEHSENIPSTGAMESVVRVNVCHFSSISTLFFTCTKGNSRSALIMLAARLAGCFMALWKSPLRPRIITSIVKPTEAFEGWQKLWQDPGDRRLSDVSRPSGSESEVQPHFDMESEALVWLSWVEITPQPDFASGFPGSRGFLKGVCENSLRKKEVKLAVMELVGPTRGKDQNKIKHSHGGMRMGLDSENLLVIKLPDLKLLRIISRSVFLALVFITFPCIGSFIRGAIGVESNAKSGIFHHEQLDLLLHNLSEERLFRKSDKALVVSSGAKSVIHSLKNFGAEQTVMVMDSPLEGQSSLVFDESFDFVFASNFAMDVEFVDRVLRTGGIVAFPLSGIGEQANILRDKANYKIVYLRHYSSTIVAMRKITPRAVDEASAASSFAKRRLLQSETDTSKSEVLKDLEEVLLEPPRKRPRQLSRDLKNYSRKIKFLPQLLGDDSLEGFRRRVFVNVGLPEQSKDVIEWFHRNYPKMKQEFEVFDLNVVPEEGTSRLASTQNGISDWLTKNVSKEEYVVMKAEAEAVEEMINKRTIDLVDELFLECSNQWWKVGKKKGGSKRAYWECLALYGRVKDEGVAVHQWWG</sequence>
<organism evidence="4 5">
    <name type="scientific">Ficus carica</name>
    <name type="common">Common fig</name>
    <dbReference type="NCBI Taxonomy" id="3494"/>
    <lineage>
        <taxon>Eukaryota</taxon>
        <taxon>Viridiplantae</taxon>
        <taxon>Streptophyta</taxon>
        <taxon>Embryophyta</taxon>
        <taxon>Tracheophyta</taxon>
        <taxon>Spermatophyta</taxon>
        <taxon>Magnoliopsida</taxon>
        <taxon>eudicotyledons</taxon>
        <taxon>Gunneridae</taxon>
        <taxon>Pentapetalae</taxon>
        <taxon>rosids</taxon>
        <taxon>fabids</taxon>
        <taxon>Rosales</taxon>
        <taxon>Moraceae</taxon>
        <taxon>Ficeae</taxon>
        <taxon>Ficus</taxon>
    </lineage>
</organism>
<reference evidence="4" key="1">
    <citation type="submission" date="2023-07" db="EMBL/GenBank/DDBJ databases">
        <title>draft genome sequence of fig (Ficus carica).</title>
        <authorList>
            <person name="Takahashi T."/>
            <person name="Nishimura K."/>
        </authorList>
    </citation>
    <scope>NUCLEOTIDE SEQUENCE</scope>
</reference>
<evidence type="ECO:0000313" key="5">
    <source>
        <dbReference type="Proteomes" id="UP001187192"/>
    </source>
</evidence>
<dbReference type="Pfam" id="PF00076">
    <property type="entry name" value="RRM_1"/>
    <property type="match status" value="1"/>
</dbReference>
<feature type="region of interest" description="Disordered" evidence="2">
    <location>
        <begin position="193"/>
        <end position="254"/>
    </location>
</feature>
<protein>
    <recommendedName>
        <fullName evidence="3">RRM domain-containing protein</fullName>
    </recommendedName>
</protein>
<accession>A0AA87Z8U4</accession>
<name>A0AA87Z8U4_FICCA</name>
<dbReference type="AlphaFoldDB" id="A0AA87Z8U4"/>
<feature type="compositionally biased region" description="Gly residues" evidence="2">
    <location>
        <begin position="193"/>
        <end position="233"/>
    </location>
</feature>
<feature type="compositionally biased region" description="Basic and acidic residues" evidence="2">
    <location>
        <begin position="478"/>
        <end position="496"/>
    </location>
</feature>
<keyword evidence="1" id="KW-0694">RNA-binding</keyword>
<dbReference type="PANTHER" id="PTHR33597">
    <property type="entry name" value="OS02G0760400 PROTEIN"/>
    <property type="match status" value="1"/>
</dbReference>
<feature type="domain" description="RRM" evidence="3">
    <location>
        <begin position="365"/>
        <end position="456"/>
    </location>
</feature>
<dbReference type="SUPFAM" id="SSF54928">
    <property type="entry name" value="RNA-binding domain, RBD"/>
    <property type="match status" value="1"/>
</dbReference>
<dbReference type="InterPro" id="IPR012677">
    <property type="entry name" value="Nucleotide-bd_a/b_plait_sf"/>
</dbReference>
<evidence type="ECO:0000313" key="4">
    <source>
        <dbReference type="EMBL" id="GMN23581.1"/>
    </source>
</evidence>
<dbReference type="InterPro" id="IPR035979">
    <property type="entry name" value="RBD_domain_sf"/>
</dbReference>
<keyword evidence="5" id="KW-1185">Reference proteome</keyword>
<feature type="compositionally biased region" description="Gly residues" evidence="2">
    <location>
        <begin position="468"/>
        <end position="477"/>
    </location>
</feature>
<dbReference type="PROSITE" id="PS50102">
    <property type="entry name" value="RRM"/>
    <property type="match status" value="1"/>
</dbReference>
<dbReference type="GO" id="GO:0003723">
    <property type="term" value="F:RNA binding"/>
    <property type="evidence" value="ECO:0007669"/>
    <property type="project" value="UniProtKB-UniRule"/>
</dbReference>
<feature type="region of interest" description="Disordered" evidence="2">
    <location>
        <begin position="74"/>
        <end position="98"/>
    </location>
</feature>
<dbReference type="Pfam" id="PF25276">
    <property type="entry name" value="DUF7870"/>
    <property type="match status" value="1"/>
</dbReference>
<feature type="compositionally biased region" description="Low complexity" evidence="2">
    <location>
        <begin position="1"/>
        <end position="12"/>
    </location>
</feature>